<organism evidence="1 2">
    <name type="scientific">Dolichospermum compactum NIES-806</name>
    <dbReference type="NCBI Taxonomy" id="1973481"/>
    <lineage>
        <taxon>Bacteria</taxon>
        <taxon>Bacillati</taxon>
        <taxon>Cyanobacteriota</taxon>
        <taxon>Cyanophyceae</taxon>
        <taxon>Nostocales</taxon>
        <taxon>Aphanizomenonaceae</taxon>
        <taxon>Dolichospermum</taxon>
        <taxon>Dolichospermum compactum</taxon>
    </lineage>
</organism>
<protein>
    <submittedName>
        <fullName evidence="1">Uncharacterized protein</fullName>
    </submittedName>
</protein>
<dbReference type="AlphaFoldDB" id="A0A1Z4UXC6"/>
<accession>A0A1Z4UXC6</accession>
<dbReference type="Proteomes" id="UP000218702">
    <property type="component" value="Chromosome"/>
</dbReference>
<name>A0A1Z4UXC6_9CYAN</name>
<reference evidence="1 2" key="1">
    <citation type="submission" date="2017-06" db="EMBL/GenBank/DDBJ databases">
        <title>Genome sequencing of cyanobaciteial culture collection at National Institute for Environmental Studies (NIES).</title>
        <authorList>
            <person name="Hirose Y."/>
            <person name="Shimura Y."/>
            <person name="Fujisawa T."/>
            <person name="Nakamura Y."/>
            <person name="Kawachi M."/>
        </authorList>
    </citation>
    <scope>NUCLEOTIDE SEQUENCE [LARGE SCALE GENOMIC DNA]</scope>
    <source>
        <strain evidence="1 2">NIES-806</strain>
    </source>
</reference>
<evidence type="ECO:0000313" key="1">
    <source>
        <dbReference type="EMBL" id="BAZ83932.1"/>
    </source>
</evidence>
<gene>
    <name evidence="1" type="ORF">NIES806_01120</name>
</gene>
<dbReference type="EMBL" id="AP018316">
    <property type="protein sequence ID" value="BAZ83932.1"/>
    <property type="molecule type" value="Genomic_DNA"/>
</dbReference>
<proteinExistence type="predicted"/>
<sequence>MSRNRITINLSGNSDICQAEKIELTTINQVKTLIKYLFIFSGNLVKKLVFL</sequence>
<evidence type="ECO:0000313" key="2">
    <source>
        <dbReference type="Proteomes" id="UP000218702"/>
    </source>
</evidence>
<dbReference type="KEGG" id="dcm:NIES806_01120"/>
<keyword evidence="2" id="KW-1185">Reference proteome</keyword>